<dbReference type="EMBL" id="JANCMU010000003">
    <property type="protein sequence ID" value="MDG4946156.1"/>
    <property type="molecule type" value="Genomic_DNA"/>
</dbReference>
<sequence>MKKLSPSFIGFLIALLVTILSLVVYFEVILKKSYYLIDNPTKATLNVTIDQNQYVVSPGQELKINLEKGQHTLEVASEVDSLNFPASTFEVKRVRGMINPTRSVYFIYGLPYGPMVDKDSIFGKLKATYQGKTYLGDVKIDSTIYSEDFYYNLDEDFPAFTRKSENDTLRKKIFRFGDFKQFYFENFE</sequence>
<evidence type="ECO:0000256" key="1">
    <source>
        <dbReference type="SAM" id="Phobius"/>
    </source>
</evidence>
<keyword evidence="1" id="KW-0812">Transmembrane</keyword>
<keyword evidence="1" id="KW-0472">Membrane</keyword>
<name>A0A9X4RUY5_9FLAO</name>
<comment type="caution">
    <text evidence="2">The sequence shown here is derived from an EMBL/GenBank/DDBJ whole genome shotgun (WGS) entry which is preliminary data.</text>
</comment>
<protein>
    <submittedName>
        <fullName evidence="2">Uncharacterized protein</fullName>
    </submittedName>
</protein>
<feature type="transmembrane region" description="Helical" evidence="1">
    <location>
        <begin position="6"/>
        <end position="26"/>
    </location>
</feature>
<evidence type="ECO:0000313" key="3">
    <source>
        <dbReference type="Proteomes" id="UP001152599"/>
    </source>
</evidence>
<dbReference type="Proteomes" id="UP001152599">
    <property type="component" value="Unassembled WGS sequence"/>
</dbReference>
<reference evidence="2" key="1">
    <citation type="submission" date="2022-07" db="EMBL/GenBank/DDBJ databases">
        <title>Description and genome-wide analysis of Profundicola chukchiensis gen. nov., sp. nov., marine bacteria isolated from bottom sediments of the Chukchi Sea.</title>
        <authorList>
            <person name="Romanenko L."/>
            <person name="Otstavnykh N."/>
            <person name="Kurilenko V."/>
            <person name="Eremeev V."/>
            <person name="Velansky P."/>
            <person name="Mikhailov V."/>
            <person name="Isaeva M."/>
        </authorList>
    </citation>
    <scope>NUCLEOTIDE SEQUENCE</scope>
    <source>
        <strain evidence="2">KMM 9713</strain>
    </source>
</reference>
<organism evidence="2 3">
    <name type="scientific">Profundicola chukchiensis</name>
    <dbReference type="NCBI Taxonomy" id="2961959"/>
    <lineage>
        <taxon>Bacteria</taxon>
        <taxon>Pseudomonadati</taxon>
        <taxon>Bacteroidota</taxon>
        <taxon>Flavobacteriia</taxon>
        <taxon>Flavobacteriales</taxon>
        <taxon>Weeksellaceae</taxon>
        <taxon>Profundicola</taxon>
    </lineage>
</organism>
<accession>A0A9X4RUY5</accession>
<gene>
    <name evidence="2" type="ORF">NMK71_06990</name>
</gene>
<keyword evidence="1" id="KW-1133">Transmembrane helix</keyword>
<keyword evidence="3" id="KW-1185">Reference proteome</keyword>
<dbReference type="RefSeq" id="WP_304420638.1">
    <property type="nucleotide sequence ID" value="NZ_JANCMU010000003.1"/>
</dbReference>
<dbReference type="AlphaFoldDB" id="A0A9X4RUY5"/>
<evidence type="ECO:0000313" key="2">
    <source>
        <dbReference type="EMBL" id="MDG4946156.1"/>
    </source>
</evidence>
<proteinExistence type="predicted"/>